<organism evidence="3 4">
    <name type="scientific">Psychromonas aquatilis</name>
    <dbReference type="NCBI Taxonomy" id="2005072"/>
    <lineage>
        <taxon>Bacteria</taxon>
        <taxon>Pseudomonadati</taxon>
        <taxon>Pseudomonadota</taxon>
        <taxon>Gammaproteobacteria</taxon>
        <taxon>Alteromonadales</taxon>
        <taxon>Psychromonadaceae</taxon>
        <taxon>Psychromonas</taxon>
    </lineage>
</organism>
<dbReference type="InterPro" id="IPR014729">
    <property type="entry name" value="Rossmann-like_a/b/a_fold"/>
</dbReference>
<keyword evidence="1" id="KW-0547">Nucleotide-binding</keyword>
<keyword evidence="2" id="KW-0067">ATP-binding</keyword>
<dbReference type="RefSeq" id="WP_341599168.1">
    <property type="nucleotide sequence ID" value="NZ_JBAKAZ010000362.1"/>
</dbReference>
<gene>
    <name evidence="3" type="ORF">V6256_15825</name>
</gene>
<proteinExistence type="predicted"/>
<keyword evidence="3" id="KW-0436">Ligase</keyword>
<evidence type="ECO:0000256" key="2">
    <source>
        <dbReference type="ARBA" id="ARBA00022840"/>
    </source>
</evidence>
<dbReference type="PANTHER" id="PTHR21299">
    <property type="entry name" value="CYTIDYLATE KINASE/PANTOATE-BETA-ALANINE LIGASE"/>
    <property type="match status" value="1"/>
</dbReference>
<accession>A0ABU9GUN8</accession>
<dbReference type="EMBL" id="JBAKAZ010000362">
    <property type="protein sequence ID" value="MEL0631038.1"/>
    <property type="molecule type" value="Genomic_DNA"/>
</dbReference>
<dbReference type="InterPro" id="IPR003721">
    <property type="entry name" value="Pantoate_ligase"/>
</dbReference>
<name>A0ABU9GUN8_9GAMM</name>
<protein>
    <submittedName>
        <fullName evidence="3">Pantoate--beta-alanine ligase</fullName>
    </submittedName>
</protein>
<evidence type="ECO:0000256" key="1">
    <source>
        <dbReference type="ARBA" id="ARBA00022741"/>
    </source>
</evidence>
<feature type="non-terminal residue" evidence="3">
    <location>
        <position position="54"/>
    </location>
</feature>
<keyword evidence="4" id="KW-1185">Reference proteome</keyword>
<dbReference type="GO" id="GO:0016874">
    <property type="term" value="F:ligase activity"/>
    <property type="evidence" value="ECO:0007669"/>
    <property type="project" value="UniProtKB-KW"/>
</dbReference>
<comment type="caution">
    <text evidence="3">The sequence shown here is derived from an EMBL/GenBank/DDBJ whole genome shotgun (WGS) entry which is preliminary data.</text>
</comment>
<evidence type="ECO:0000313" key="4">
    <source>
        <dbReference type="Proteomes" id="UP001369082"/>
    </source>
</evidence>
<reference evidence="3 4" key="1">
    <citation type="submission" date="2024-02" db="EMBL/GenBank/DDBJ databases">
        <title>Bacteria isolated from the canopy kelp, Nereocystis luetkeana.</title>
        <authorList>
            <person name="Pfister C.A."/>
            <person name="Younker I.T."/>
            <person name="Light S.H."/>
        </authorList>
    </citation>
    <scope>NUCLEOTIDE SEQUENCE [LARGE SCALE GENOMIC DNA]</scope>
    <source>
        <strain evidence="3 4">TI.1.05</strain>
    </source>
</reference>
<dbReference type="PANTHER" id="PTHR21299:SF1">
    <property type="entry name" value="PANTOATE--BETA-ALANINE LIGASE"/>
    <property type="match status" value="1"/>
</dbReference>
<dbReference type="SUPFAM" id="SSF52374">
    <property type="entry name" value="Nucleotidylyl transferase"/>
    <property type="match status" value="1"/>
</dbReference>
<dbReference type="Pfam" id="PF02569">
    <property type="entry name" value="Pantoate_ligase"/>
    <property type="match status" value="1"/>
</dbReference>
<evidence type="ECO:0000313" key="3">
    <source>
        <dbReference type="EMBL" id="MEL0631038.1"/>
    </source>
</evidence>
<dbReference type="Gene3D" id="3.40.50.620">
    <property type="entry name" value="HUPs"/>
    <property type="match status" value="1"/>
</dbReference>
<sequence>MQIIEDPKQLRNEIKKHKSQRHEIGIVPTMGNLHQGHLTLVKQAQEYANIRVVS</sequence>
<dbReference type="Proteomes" id="UP001369082">
    <property type="component" value="Unassembled WGS sequence"/>
</dbReference>